<dbReference type="InterPro" id="IPR004720">
    <property type="entry name" value="PTS_IIB_sorbose-sp"/>
</dbReference>
<feature type="domain" description="PTS EIIB type-4" evidence="8">
    <location>
        <begin position="1"/>
        <end position="165"/>
    </location>
</feature>
<dbReference type="OrthoDB" id="9788818at2"/>
<comment type="subcellular location">
    <subcellularLocation>
        <location evidence="1">Cytoplasm</location>
    </subcellularLocation>
</comment>
<evidence type="ECO:0000313" key="9">
    <source>
        <dbReference type="EMBL" id="RRK10090.1"/>
    </source>
</evidence>
<evidence type="ECO:0000256" key="2">
    <source>
        <dbReference type="ARBA" id="ARBA00022448"/>
    </source>
</evidence>
<dbReference type="AlphaFoldDB" id="A0A3R8KHR7"/>
<dbReference type="EMBL" id="QWZQ01000030">
    <property type="protein sequence ID" value="RRK10090.1"/>
    <property type="molecule type" value="Genomic_DNA"/>
</dbReference>
<evidence type="ECO:0000256" key="3">
    <source>
        <dbReference type="ARBA" id="ARBA00022490"/>
    </source>
</evidence>
<dbReference type="GO" id="GO:0005737">
    <property type="term" value="C:cytoplasm"/>
    <property type="evidence" value="ECO:0007669"/>
    <property type="project" value="UniProtKB-SubCell"/>
</dbReference>
<evidence type="ECO:0000256" key="1">
    <source>
        <dbReference type="ARBA" id="ARBA00004496"/>
    </source>
</evidence>
<evidence type="ECO:0000313" key="10">
    <source>
        <dbReference type="Proteomes" id="UP000283633"/>
    </source>
</evidence>
<keyword evidence="7" id="KW-0418">Kinase</keyword>
<dbReference type="InterPro" id="IPR036667">
    <property type="entry name" value="PTS_IIB_sorbose-sp_sf"/>
</dbReference>
<gene>
    <name evidence="9" type="ORF">D1831_09385</name>
</gene>
<evidence type="ECO:0000256" key="6">
    <source>
        <dbReference type="ARBA" id="ARBA00022683"/>
    </source>
</evidence>
<evidence type="ECO:0000259" key="8">
    <source>
        <dbReference type="PROSITE" id="PS51101"/>
    </source>
</evidence>
<keyword evidence="2" id="KW-0813">Transport</keyword>
<dbReference type="SUPFAM" id="SSF52728">
    <property type="entry name" value="PTS IIb component"/>
    <property type="match status" value="1"/>
</dbReference>
<dbReference type="GO" id="GO:0008982">
    <property type="term" value="F:protein-N(PI)-phosphohistidine-sugar phosphotransferase activity"/>
    <property type="evidence" value="ECO:0007669"/>
    <property type="project" value="InterPro"/>
</dbReference>
<keyword evidence="5" id="KW-0808">Transferase</keyword>
<sequence length="165" mass="18388">MTMAIKLARIDQRLIHGQVATTWTKATGIDHILVVSDEVAKDKLRVSLLKQATPPGVRAHVLPIMKMAQIYQNPKFDSFKSMLLFTNPEDVLKLVQAGVDLKSVNIGNTLFDKDRKMINKAIAVSTEDVQAYKELDKLGVELEARQLATDTKVPFMGMLKKANVL</sequence>
<reference evidence="9 10" key="1">
    <citation type="submission" date="2018-08" db="EMBL/GenBank/DDBJ databases">
        <title>Genome Lactobacillus garii FI11369.</title>
        <authorList>
            <person name="Diaz M."/>
            <person name="Narbad A."/>
        </authorList>
    </citation>
    <scope>NUCLEOTIDE SEQUENCE [LARGE SCALE GENOMIC DNA]</scope>
    <source>
        <strain evidence="9 10">FI11369</strain>
    </source>
</reference>
<evidence type="ECO:0000256" key="7">
    <source>
        <dbReference type="ARBA" id="ARBA00022777"/>
    </source>
</evidence>
<evidence type="ECO:0000256" key="5">
    <source>
        <dbReference type="ARBA" id="ARBA00022679"/>
    </source>
</evidence>
<dbReference type="GO" id="GO:0009401">
    <property type="term" value="P:phosphoenolpyruvate-dependent sugar phosphotransferase system"/>
    <property type="evidence" value="ECO:0007669"/>
    <property type="project" value="UniProtKB-KW"/>
</dbReference>
<organism evidence="9 10">
    <name type="scientific">Lactiplantibacillus garii</name>
    <dbReference type="NCBI Taxonomy" id="2306423"/>
    <lineage>
        <taxon>Bacteria</taxon>
        <taxon>Bacillati</taxon>
        <taxon>Bacillota</taxon>
        <taxon>Bacilli</taxon>
        <taxon>Lactobacillales</taxon>
        <taxon>Lactobacillaceae</taxon>
        <taxon>Lactiplantibacillus</taxon>
    </lineage>
</organism>
<keyword evidence="3" id="KW-0963">Cytoplasm</keyword>
<dbReference type="Pfam" id="PF03830">
    <property type="entry name" value="PTSIIB_sorb"/>
    <property type="match status" value="1"/>
</dbReference>
<dbReference type="PROSITE" id="PS51101">
    <property type="entry name" value="PTS_EIIB_TYPE_4"/>
    <property type="match status" value="1"/>
</dbReference>
<evidence type="ECO:0000256" key="4">
    <source>
        <dbReference type="ARBA" id="ARBA00022597"/>
    </source>
</evidence>
<proteinExistence type="predicted"/>
<keyword evidence="4" id="KW-0762">Sugar transport</keyword>
<dbReference type="Gene3D" id="3.40.35.10">
    <property type="entry name" value="Phosphotransferase system, sorbose subfamily IIB component"/>
    <property type="match status" value="1"/>
</dbReference>
<name>A0A3R8KHR7_9LACO</name>
<keyword evidence="10" id="KW-1185">Reference proteome</keyword>
<dbReference type="RefSeq" id="WP_125072676.1">
    <property type="nucleotide sequence ID" value="NZ_QWZQ01000030.1"/>
</dbReference>
<dbReference type="GO" id="GO:0016301">
    <property type="term" value="F:kinase activity"/>
    <property type="evidence" value="ECO:0007669"/>
    <property type="project" value="UniProtKB-KW"/>
</dbReference>
<accession>A0A3R8KHR7</accession>
<comment type="caution">
    <text evidence="9">The sequence shown here is derived from an EMBL/GenBank/DDBJ whole genome shotgun (WGS) entry which is preliminary data.</text>
</comment>
<dbReference type="CDD" id="cd00001">
    <property type="entry name" value="PTS_IIB_man"/>
    <property type="match status" value="1"/>
</dbReference>
<protein>
    <submittedName>
        <fullName evidence="9">PTS fructose transporter subunit IIB</fullName>
    </submittedName>
</protein>
<keyword evidence="6" id="KW-0598">Phosphotransferase system</keyword>
<dbReference type="Proteomes" id="UP000283633">
    <property type="component" value="Unassembled WGS sequence"/>
</dbReference>